<dbReference type="GO" id="GO:0033202">
    <property type="term" value="C:DNA helicase complex"/>
    <property type="evidence" value="ECO:0007669"/>
    <property type="project" value="TreeGrafter"/>
</dbReference>
<evidence type="ECO:0000256" key="1">
    <source>
        <dbReference type="ARBA" id="ARBA00022722"/>
    </source>
</evidence>
<dbReference type="FunCoup" id="A0A397RVW2">
    <property type="interactions" value="3"/>
</dbReference>
<dbReference type="EC" id="5.6.2.4" evidence="12"/>
<keyword evidence="8" id="KW-0238">DNA-binding</keyword>
<gene>
    <name evidence="18" type="ORF">EI71_00040</name>
</gene>
<evidence type="ECO:0000256" key="2">
    <source>
        <dbReference type="ARBA" id="ARBA00022741"/>
    </source>
</evidence>
<comment type="caution">
    <text evidence="18">The sequence shown here is derived from an EMBL/GenBank/DDBJ whole genome shotgun (WGS) entry which is preliminary data.</text>
</comment>
<dbReference type="PANTHER" id="PTHR11070">
    <property type="entry name" value="UVRD / RECB / PCRA DNA HELICASE FAMILY MEMBER"/>
    <property type="match status" value="1"/>
</dbReference>
<dbReference type="Pfam" id="PF13361">
    <property type="entry name" value="UvrD_C"/>
    <property type="match status" value="1"/>
</dbReference>
<dbReference type="InterPro" id="IPR014016">
    <property type="entry name" value="UvrD-like_ATP-bd"/>
</dbReference>
<evidence type="ECO:0000259" key="17">
    <source>
        <dbReference type="PROSITE" id="PS51217"/>
    </source>
</evidence>
<evidence type="ECO:0000256" key="3">
    <source>
        <dbReference type="ARBA" id="ARBA00022763"/>
    </source>
</evidence>
<protein>
    <recommendedName>
        <fullName evidence="12">DNA 3'-5' helicase</fullName>
        <ecNumber evidence="12">5.6.2.4</ecNumber>
    </recommendedName>
</protein>
<evidence type="ECO:0000256" key="9">
    <source>
        <dbReference type="ARBA" id="ARBA00023204"/>
    </source>
</evidence>
<keyword evidence="10" id="KW-0413">Isomerase</keyword>
<dbReference type="PANTHER" id="PTHR11070:SF48">
    <property type="entry name" value="ATP-DEPENDENT HELICASE_NUCLEASE SUBUNIT A"/>
    <property type="match status" value="1"/>
</dbReference>
<dbReference type="InterPro" id="IPR000212">
    <property type="entry name" value="DNA_helicase_UvrD/REP"/>
</dbReference>
<dbReference type="SUPFAM" id="SSF52980">
    <property type="entry name" value="Restriction endonuclease-like"/>
    <property type="match status" value="1"/>
</dbReference>
<dbReference type="Proteomes" id="UP000266506">
    <property type="component" value="Unassembled WGS sequence"/>
</dbReference>
<proteinExistence type="predicted"/>
<evidence type="ECO:0000256" key="15">
    <source>
        <dbReference type="SAM" id="Coils"/>
    </source>
</evidence>
<evidence type="ECO:0000256" key="13">
    <source>
        <dbReference type="ARBA" id="ARBA00048988"/>
    </source>
</evidence>
<dbReference type="InterPro" id="IPR011604">
    <property type="entry name" value="PDDEXK-like_dom_sf"/>
</dbReference>
<comment type="catalytic activity">
    <reaction evidence="13">
        <text>ATP + H2O = ADP + phosphate + H(+)</text>
        <dbReference type="Rhea" id="RHEA:13065"/>
        <dbReference type="ChEBI" id="CHEBI:15377"/>
        <dbReference type="ChEBI" id="CHEBI:15378"/>
        <dbReference type="ChEBI" id="CHEBI:30616"/>
        <dbReference type="ChEBI" id="CHEBI:43474"/>
        <dbReference type="ChEBI" id="CHEBI:456216"/>
        <dbReference type="EC" id="5.6.2.4"/>
    </reaction>
</comment>
<evidence type="ECO:0000256" key="4">
    <source>
        <dbReference type="ARBA" id="ARBA00022801"/>
    </source>
</evidence>
<evidence type="ECO:0000256" key="14">
    <source>
        <dbReference type="PROSITE-ProRule" id="PRU00560"/>
    </source>
</evidence>
<dbReference type="GO" id="GO:0000725">
    <property type="term" value="P:recombinational repair"/>
    <property type="evidence" value="ECO:0007669"/>
    <property type="project" value="TreeGrafter"/>
</dbReference>
<dbReference type="EMBL" id="QXEV01000001">
    <property type="protein sequence ID" value="RIA78480.1"/>
    <property type="molecule type" value="Genomic_DNA"/>
</dbReference>
<dbReference type="GO" id="GO:0004527">
    <property type="term" value="F:exonuclease activity"/>
    <property type="evidence" value="ECO:0007669"/>
    <property type="project" value="UniProtKB-KW"/>
</dbReference>
<sequence length="1027" mass="120347">MGWTTEQDEAIHKRGESIIVSAGAGSGKTAVLSERILDYCLNGGDIRRVLVLTFTEAAAEEMKERIRKKLKENKLFTQAEYIDSTYITTFDSYSLSIVKKYYYKLGLEKGIAIMDGALISIKKNEIIRDLFTEYYLMEDESFLSFLRKYSLQDDKQVANMVFDMTSRLELIVDLDKFIEEYEDRYFSNEKIEEILSSYMEYVKEEVRSFIDSLKELANEASYDPKLESFYLPLSEYLSHLSIDDTYSNLYQQIALYEFPRASRYFDDRLKELHKIAKDKLALIKKDVFKEYTTLDMMRDEIYSTKKDVLFLLSVCDKVLKRLFEYKKEQNMFGFMDIAKLAISLVKNDSLVKEELMNSYDEILVDEYQDTSDIQEAFLSLLENNNRYMVGDIKQAIYRFRNANPYIFKEKYNKYASHDGGYKIDLTYNFRSRQEVLDNINQLFNSLMSDSLGDANYKKDHQMQFGQKDYLDLKQNIDFNMDILSYEKDEDIPFEQAEIEAFIIARDIKEKLLNGNQALRKKSFSKVSYNDFAILISTASEFLTFKAIFEYLNIPLSIEASLDLKESILPTLYKNILTVLSGIKSKDYSKEYYHSLASIARSFLYEYSDEDIYRLIYLKEDYPILEDMKNLLITDEISYSTLFYNINSIIHVYDKLSKIGDVDSSLVVLEYIHNIFKQFDTLGYDIHEASLYLSTLLDSGIKMEYKPGVSASDAVRIMTIHKSKGLEFPYVYFPLLTKGFNQADMKQSIGLSMKYGIFIPFVDEGKSSTIIKTLYSKEIRDEDVSEKVRLLYVALTRAREKMILLLPKEEIKNISQKNIKSFSDMIYYANSLSSYFKDIHLEDYHLEDYKASLKMKSSFNGDYKIEYEEDCMPNEVYKTQISKELKELPSKELKKSIELGLKFHRVLEVMDFKSIDLDNIPMNPLLKENLSVLLNDPLFQNIRNGKYYQEHEFVFSKDDLNYHGIIDLMVEYSDHIDIIDYKLSNVDSDAYKRQLGIYKDYVQTISSKQVDLYLVSIIKKEIKKIELE</sequence>
<evidence type="ECO:0000256" key="7">
    <source>
        <dbReference type="ARBA" id="ARBA00022840"/>
    </source>
</evidence>
<dbReference type="PROSITE" id="PS51198">
    <property type="entry name" value="UVRD_HELICASE_ATP_BIND"/>
    <property type="match status" value="1"/>
</dbReference>
<keyword evidence="6" id="KW-0269">Exonuclease</keyword>
<name>A0A397RVW2_9MOLU</name>
<dbReference type="Gene3D" id="3.40.50.300">
    <property type="entry name" value="P-loop containing nucleotide triphosphate hydrolases"/>
    <property type="match status" value="4"/>
</dbReference>
<dbReference type="InterPro" id="IPR014017">
    <property type="entry name" value="DNA_helicase_UvrD-like_C"/>
</dbReference>
<comment type="catalytic activity">
    <reaction evidence="11">
        <text>Couples ATP hydrolysis with the unwinding of duplex DNA by translocating in the 3'-5' direction.</text>
        <dbReference type="EC" id="5.6.2.4"/>
    </reaction>
</comment>
<evidence type="ECO:0000313" key="19">
    <source>
        <dbReference type="Proteomes" id="UP000266506"/>
    </source>
</evidence>
<reference evidence="18 19" key="1">
    <citation type="submission" date="2018-08" db="EMBL/GenBank/DDBJ databases">
        <title>Genomic Encyclopedia of Archaeal and Bacterial Type Strains, Phase II (KMG-II): from individual species to whole genera.</title>
        <authorList>
            <person name="Goeker M."/>
        </authorList>
    </citation>
    <scope>NUCLEOTIDE SEQUENCE [LARGE SCALE GENOMIC DNA]</scope>
    <source>
        <strain evidence="18 19">ATCC 27112</strain>
    </source>
</reference>
<keyword evidence="15" id="KW-0175">Coiled coil</keyword>
<keyword evidence="19" id="KW-1185">Reference proteome</keyword>
<dbReference type="GO" id="GO:0005829">
    <property type="term" value="C:cytosol"/>
    <property type="evidence" value="ECO:0007669"/>
    <property type="project" value="TreeGrafter"/>
</dbReference>
<dbReference type="Gene3D" id="3.90.320.10">
    <property type="match status" value="1"/>
</dbReference>
<keyword evidence="4 14" id="KW-0378">Hydrolase</keyword>
<evidence type="ECO:0000256" key="8">
    <source>
        <dbReference type="ARBA" id="ARBA00023125"/>
    </source>
</evidence>
<evidence type="ECO:0000256" key="5">
    <source>
        <dbReference type="ARBA" id="ARBA00022806"/>
    </source>
</evidence>
<dbReference type="GO" id="GO:0005524">
    <property type="term" value="F:ATP binding"/>
    <property type="evidence" value="ECO:0007669"/>
    <property type="project" value="UniProtKB-UniRule"/>
</dbReference>
<dbReference type="Pfam" id="PF00580">
    <property type="entry name" value="UvrD-helicase"/>
    <property type="match status" value="1"/>
</dbReference>
<keyword evidence="1" id="KW-0540">Nuclease</keyword>
<dbReference type="RefSeq" id="WP_119015228.1">
    <property type="nucleotide sequence ID" value="NZ_QXEV01000001.1"/>
</dbReference>
<evidence type="ECO:0000256" key="12">
    <source>
        <dbReference type="ARBA" id="ARBA00034808"/>
    </source>
</evidence>
<dbReference type="GO" id="GO:0043138">
    <property type="term" value="F:3'-5' DNA helicase activity"/>
    <property type="evidence" value="ECO:0007669"/>
    <property type="project" value="UniProtKB-EC"/>
</dbReference>
<accession>A0A397RVW2</accession>
<dbReference type="PROSITE" id="PS51217">
    <property type="entry name" value="UVRD_HELICASE_CTER"/>
    <property type="match status" value="1"/>
</dbReference>
<evidence type="ECO:0000313" key="18">
    <source>
        <dbReference type="EMBL" id="RIA78480.1"/>
    </source>
</evidence>
<organism evidence="18 19">
    <name type="scientific">Anaeroplasma bactoclasticum</name>
    <dbReference type="NCBI Taxonomy" id="2088"/>
    <lineage>
        <taxon>Bacteria</taxon>
        <taxon>Bacillati</taxon>
        <taxon>Mycoplasmatota</taxon>
        <taxon>Mollicutes</taxon>
        <taxon>Anaeroplasmatales</taxon>
        <taxon>Anaeroplasmataceae</taxon>
        <taxon>Anaeroplasma</taxon>
    </lineage>
</organism>
<feature type="domain" description="UvrD-like helicase C-terminal" evidence="17">
    <location>
        <begin position="437"/>
        <end position="724"/>
    </location>
</feature>
<feature type="coiled-coil region" evidence="15">
    <location>
        <begin position="52"/>
        <end position="79"/>
    </location>
</feature>
<evidence type="ECO:0000256" key="10">
    <source>
        <dbReference type="ARBA" id="ARBA00023235"/>
    </source>
</evidence>
<feature type="domain" description="UvrD-like helicase ATP-binding" evidence="16">
    <location>
        <begin position="1"/>
        <end position="432"/>
    </location>
</feature>
<evidence type="ECO:0000256" key="11">
    <source>
        <dbReference type="ARBA" id="ARBA00034617"/>
    </source>
</evidence>
<dbReference type="OrthoDB" id="9810135at2"/>
<keyword evidence="2 14" id="KW-0547">Nucleotide-binding</keyword>
<keyword evidence="5 14" id="KW-0347">Helicase</keyword>
<dbReference type="InParanoid" id="A0A397RVW2"/>
<dbReference type="SUPFAM" id="SSF52540">
    <property type="entry name" value="P-loop containing nucleoside triphosphate hydrolases"/>
    <property type="match status" value="1"/>
</dbReference>
<dbReference type="GO" id="GO:0003677">
    <property type="term" value="F:DNA binding"/>
    <property type="evidence" value="ECO:0007669"/>
    <property type="project" value="UniProtKB-KW"/>
</dbReference>
<keyword evidence="3" id="KW-0227">DNA damage</keyword>
<dbReference type="AlphaFoldDB" id="A0A397RVW2"/>
<keyword evidence="7 14" id="KW-0067">ATP-binding</keyword>
<dbReference type="InterPro" id="IPR011335">
    <property type="entry name" value="Restrct_endonuc-II-like"/>
</dbReference>
<evidence type="ECO:0000256" key="6">
    <source>
        <dbReference type="ARBA" id="ARBA00022839"/>
    </source>
</evidence>
<evidence type="ECO:0000259" key="16">
    <source>
        <dbReference type="PROSITE" id="PS51198"/>
    </source>
</evidence>
<dbReference type="InterPro" id="IPR027417">
    <property type="entry name" value="P-loop_NTPase"/>
</dbReference>
<feature type="binding site" evidence="14">
    <location>
        <begin position="22"/>
        <end position="29"/>
    </location>
    <ligand>
        <name>ATP</name>
        <dbReference type="ChEBI" id="CHEBI:30616"/>
    </ligand>
</feature>
<keyword evidence="9" id="KW-0234">DNA repair</keyword>